<organism evidence="16 17">
    <name type="scientific">Panicum hallii var. hallii</name>
    <dbReference type="NCBI Taxonomy" id="1504633"/>
    <lineage>
        <taxon>Eukaryota</taxon>
        <taxon>Viridiplantae</taxon>
        <taxon>Streptophyta</taxon>
        <taxon>Embryophyta</taxon>
        <taxon>Tracheophyta</taxon>
        <taxon>Spermatophyta</taxon>
        <taxon>Magnoliopsida</taxon>
        <taxon>Liliopsida</taxon>
        <taxon>Poales</taxon>
        <taxon>Poaceae</taxon>
        <taxon>PACMAD clade</taxon>
        <taxon>Panicoideae</taxon>
        <taxon>Panicodae</taxon>
        <taxon>Paniceae</taxon>
        <taxon>Panicinae</taxon>
        <taxon>Panicum</taxon>
        <taxon>Panicum sect. Panicum</taxon>
    </lineage>
</organism>
<feature type="binding site" evidence="12">
    <location>
        <position position="134"/>
    </location>
    <ligand>
        <name>ATP</name>
        <dbReference type="ChEBI" id="CHEBI:30616"/>
    </ligand>
</feature>
<dbReference type="EMBL" id="CM009749">
    <property type="protein sequence ID" value="PUZ76172.1"/>
    <property type="molecule type" value="Genomic_DNA"/>
</dbReference>
<keyword evidence="6" id="KW-0479">Metal-binding</keyword>
<dbReference type="GO" id="GO:0046872">
    <property type="term" value="F:metal ion binding"/>
    <property type="evidence" value="ECO:0007669"/>
    <property type="project" value="UniProtKB-KW"/>
</dbReference>
<feature type="binding site" evidence="12">
    <location>
        <position position="210"/>
    </location>
    <ligand>
        <name>ATP</name>
        <dbReference type="ChEBI" id="CHEBI:30616"/>
    </ligand>
</feature>
<protein>
    <recommendedName>
        <fullName evidence="14">Nucleoside diphosphate kinase</fullName>
        <ecNumber evidence="14">2.7.4.6</ecNumber>
    </recommendedName>
</protein>
<evidence type="ECO:0000256" key="13">
    <source>
        <dbReference type="RuleBase" id="RU004011"/>
    </source>
</evidence>
<evidence type="ECO:0000256" key="7">
    <source>
        <dbReference type="ARBA" id="ARBA00022741"/>
    </source>
</evidence>
<evidence type="ECO:0000313" key="16">
    <source>
        <dbReference type="EMBL" id="PUZ76172.1"/>
    </source>
</evidence>
<keyword evidence="8 14" id="KW-0418">Kinase</keyword>
<evidence type="ECO:0000256" key="9">
    <source>
        <dbReference type="ARBA" id="ARBA00022840"/>
    </source>
</evidence>
<feature type="binding site" evidence="12">
    <location>
        <position position="230"/>
    </location>
    <ligand>
        <name>ATP</name>
        <dbReference type="ChEBI" id="CHEBI:30616"/>
    </ligand>
</feature>
<dbReference type="AlphaFoldDB" id="A0A2T7F7W5"/>
<name>A0A2T7F7W5_9POAL</name>
<dbReference type="GO" id="GO:0005524">
    <property type="term" value="F:ATP binding"/>
    <property type="evidence" value="ECO:0007669"/>
    <property type="project" value="UniProtKB-KW"/>
</dbReference>
<dbReference type="EC" id="2.7.4.6" evidence="14"/>
<dbReference type="PROSITE" id="PS00469">
    <property type="entry name" value="NDPK"/>
    <property type="match status" value="1"/>
</dbReference>
<dbReference type="SMART" id="SM00562">
    <property type="entry name" value="NDK"/>
    <property type="match status" value="1"/>
</dbReference>
<feature type="domain" description="Nucleoside diphosphate kinase-like" evidence="15">
    <location>
        <begin position="126"/>
        <end position="266"/>
    </location>
</feature>
<evidence type="ECO:0000313" key="17">
    <source>
        <dbReference type="Proteomes" id="UP000244336"/>
    </source>
</evidence>
<evidence type="ECO:0000256" key="4">
    <source>
        <dbReference type="ARBA" id="ARBA00022490"/>
    </source>
</evidence>
<evidence type="ECO:0000256" key="11">
    <source>
        <dbReference type="ARBA" id="ARBA00023080"/>
    </source>
</evidence>
<feature type="binding site" evidence="12">
    <location>
        <position position="182"/>
    </location>
    <ligand>
        <name>ATP</name>
        <dbReference type="ChEBI" id="CHEBI:30616"/>
    </ligand>
</feature>
<evidence type="ECO:0000256" key="3">
    <source>
        <dbReference type="ARBA" id="ARBA00008142"/>
    </source>
</evidence>
<gene>
    <name evidence="16" type="ORF">GQ55_1G268900</name>
</gene>
<keyword evidence="5 14" id="KW-0808">Transferase</keyword>
<keyword evidence="4" id="KW-0963">Cytoplasm</keyword>
<dbReference type="STRING" id="1504633.A0A2T7F7W5"/>
<keyword evidence="17" id="KW-1185">Reference proteome</keyword>
<evidence type="ECO:0000256" key="1">
    <source>
        <dbReference type="ARBA" id="ARBA00000082"/>
    </source>
</evidence>
<dbReference type="GO" id="GO:0006241">
    <property type="term" value="P:CTP biosynthetic process"/>
    <property type="evidence" value="ECO:0007669"/>
    <property type="project" value="InterPro"/>
</dbReference>
<proteinExistence type="inferred from homology"/>
<dbReference type="GO" id="GO:0004550">
    <property type="term" value="F:nucleoside diphosphate kinase activity"/>
    <property type="evidence" value="ECO:0007669"/>
    <property type="project" value="UniProtKB-EC"/>
</dbReference>
<comment type="catalytic activity">
    <reaction evidence="2">
        <text>a ribonucleoside 5'-diphosphate + ATP = a ribonucleoside 5'-triphosphate + ADP</text>
        <dbReference type="Rhea" id="RHEA:18113"/>
        <dbReference type="ChEBI" id="CHEBI:30616"/>
        <dbReference type="ChEBI" id="CHEBI:57930"/>
        <dbReference type="ChEBI" id="CHEBI:61557"/>
        <dbReference type="ChEBI" id="CHEBI:456216"/>
        <dbReference type="EC" id="2.7.4.6"/>
    </reaction>
</comment>
<evidence type="ECO:0000256" key="12">
    <source>
        <dbReference type="PROSITE-ProRule" id="PRU00706"/>
    </source>
</evidence>
<dbReference type="InterPro" id="IPR001564">
    <property type="entry name" value="Nucleoside_diP_kinase"/>
</dbReference>
<keyword evidence="9 14" id="KW-0067">ATP-binding</keyword>
<dbReference type="Gene3D" id="3.30.70.141">
    <property type="entry name" value="Nucleoside diphosphate kinase-like domain"/>
    <property type="match status" value="1"/>
</dbReference>
<evidence type="ECO:0000256" key="10">
    <source>
        <dbReference type="ARBA" id="ARBA00022842"/>
    </source>
</evidence>
<dbReference type="Gramene" id="PUZ76172">
    <property type="protein sequence ID" value="PUZ76172"/>
    <property type="gene ID" value="GQ55_1G268900"/>
</dbReference>
<dbReference type="GO" id="GO:0006183">
    <property type="term" value="P:GTP biosynthetic process"/>
    <property type="evidence" value="ECO:0007669"/>
    <property type="project" value="InterPro"/>
</dbReference>
<dbReference type="PROSITE" id="PS51374">
    <property type="entry name" value="NDPK_LIKE"/>
    <property type="match status" value="1"/>
</dbReference>
<keyword evidence="7 14" id="KW-0547">Nucleotide-binding</keyword>
<evidence type="ECO:0000256" key="5">
    <source>
        <dbReference type="ARBA" id="ARBA00022679"/>
    </source>
</evidence>
<dbReference type="InterPro" id="IPR036850">
    <property type="entry name" value="NDK-like_dom_sf"/>
</dbReference>
<comment type="similarity">
    <text evidence="3 12 13">Belongs to the NDK family.</text>
</comment>
<reference evidence="16 17" key="1">
    <citation type="submission" date="2018-04" db="EMBL/GenBank/DDBJ databases">
        <title>WGS assembly of Panicum hallii var. hallii HAL2.</title>
        <authorList>
            <person name="Lovell J."/>
            <person name="Jenkins J."/>
            <person name="Lowry D."/>
            <person name="Mamidi S."/>
            <person name="Sreedasyam A."/>
            <person name="Weng X."/>
            <person name="Barry K."/>
            <person name="Bonette J."/>
            <person name="Campitelli B."/>
            <person name="Daum C."/>
            <person name="Gordon S."/>
            <person name="Gould B."/>
            <person name="Lipzen A."/>
            <person name="MacQueen A."/>
            <person name="Palacio-Mejia J."/>
            <person name="Plott C."/>
            <person name="Shakirov E."/>
            <person name="Shu S."/>
            <person name="Yoshinaga Y."/>
            <person name="Zane M."/>
            <person name="Rokhsar D."/>
            <person name="Grimwood J."/>
            <person name="Schmutz J."/>
            <person name="Juenger T."/>
        </authorList>
    </citation>
    <scope>NUCLEOTIDE SEQUENCE [LARGE SCALE GENOMIC DNA]</scope>
    <source>
        <strain evidence="17">cv. HAL2</strain>
    </source>
</reference>
<dbReference type="PANTHER" id="PTHR46161:SF3">
    <property type="entry name" value="NUCLEOSIDE DIPHOSPHATE KINASE DDB_G0292928-RELATED"/>
    <property type="match status" value="1"/>
</dbReference>
<evidence type="ECO:0000256" key="8">
    <source>
        <dbReference type="ARBA" id="ARBA00022777"/>
    </source>
</evidence>
<keyword evidence="10" id="KW-0460">Magnesium</keyword>
<dbReference type="InterPro" id="IPR034907">
    <property type="entry name" value="NDK-like_dom"/>
</dbReference>
<feature type="binding site" evidence="12">
    <location>
        <position position="240"/>
    </location>
    <ligand>
        <name>ATP</name>
        <dbReference type="ChEBI" id="CHEBI:30616"/>
    </ligand>
</feature>
<comment type="catalytic activity">
    <reaction evidence="1 14">
        <text>a 2'-deoxyribonucleoside 5'-diphosphate + ATP = a 2'-deoxyribonucleoside 5'-triphosphate + ADP</text>
        <dbReference type="Rhea" id="RHEA:44640"/>
        <dbReference type="ChEBI" id="CHEBI:30616"/>
        <dbReference type="ChEBI" id="CHEBI:61560"/>
        <dbReference type="ChEBI" id="CHEBI:73316"/>
        <dbReference type="ChEBI" id="CHEBI:456216"/>
        <dbReference type="EC" id="2.7.4.6"/>
    </reaction>
</comment>
<sequence>MGASRRLGGAGWPAQLRVAFLVGPLRAGPDLEVETGLSYFVGQGSAHRLRNGTSVSAELSSKTSDRVSASPAPYLRSAAPPQMAGATSPAVRRLVSRWLPPLLLLFLHGILVCYQFRCCSCGAVERERTLAMIKPDGLSGNYTEKIKTAILDSGFHIVKETQVQLDAERASLFYAEHSGRNFFDCLVKYITSGPVLAMVLERTDAVAQWRALIGPTDARKAKTSHPNSIRAMCGLDSEKNCVHGSDSLESAAREISFFFGEADSETVEHDEL</sequence>
<dbReference type="PRINTS" id="PR01243">
    <property type="entry name" value="NUCDPKINASE"/>
</dbReference>
<evidence type="ECO:0000256" key="6">
    <source>
        <dbReference type="ARBA" id="ARBA00022723"/>
    </source>
</evidence>
<dbReference type="GO" id="GO:0006228">
    <property type="term" value="P:UTP biosynthetic process"/>
    <property type="evidence" value="ECO:0007669"/>
    <property type="project" value="InterPro"/>
</dbReference>
<dbReference type="InterPro" id="IPR023005">
    <property type="entry name" value="Nucleoside_diP_kinase_AS"/>
</dbReference>
<dbReference type="SUPFAM" id="SSF54919">
    <property type="entry name" value="Nucleoside diphosphate kinase, NDK"/>
    <property type="match status" value="1"/>
</dbReference>
<keyword evidence="11" id="KW-0546">Nucleotide metabolism</keyword>
<evidence type="ECO:0000256" key="2">
    <source>
        <dbReference type="ARBA" id="ARBA00000937"/>
    </source>
</evidence>
<evidence type="ECO:0000256" key="14">
    <source>
        <dbReference type="RuleBase" id="RU004013"/>
    </source>
</evidence>
<dbReference type="OrthoDB" id="2162449at2759"/>
<feature type="active site" description="Pros-phosphohistidine intermediate" evidence="12">
    <location>
        <position position="243"/>
    </location>
</feature>
<feature type="binding site" evidence="12">
    <location>
        <position position="216"/>
    </location>
    <ligand>
        <name>ATP</name>
        <dbReference type="ChEBI" id="CHEBI:30616"/>
    </ligand>
</feature>
<evidence type="ECO:0000259" key="15">
    <source>
        <dbReference type="SMART" id="SM00562"/>
    </source>
</evidence>
<accession>A0A2T7F7W5</accession>
<dbReference type="Pfam" id="PF00334">
    <property type="entry name" value="NDK"/>
    <property type="match status" value="1"/>
</dbReference>
<dbReference type="Proteomes" id="UP000244336">
    <property type="component" value="Chromosome 1"/>
</dbReference>
<dbReference type="PANTHER" id="PTHR46161">
    <property type="entry name" value="NUCLEOSIDE DIPHOSPHATE KINASE"/>
    <property type="match status" value="1"/>
</dbReference>